<name>X1SYN1_9ZZZZ</name>
<gene>
    <name evidence="1" type="ORF">S12H4_25157</name>
</gene>
<feature type="non-terminal residue" evidence="1">
    <location>
        <position position="1"/>
    </location>
</feature>
<organism evidence="1">
    <name type="scientific">marine sediment metagenome</name>
    <dbReference type="NCBI Taxonomy" id="412755"/>
    <lineage>
        <taxon>unclassified sequences</taxon>
        <taxon>metagenomes</taxon>
        <taxon>ecological metagenomes</taxon>
    </lineage>
</organism>
<sequence>RQKIYPTPQIVVLSIGDWSIDVALTVRKPPII</sequence>
<evidence type="ECO:0000313" key="1">
    <source>
        <dbReference type="EMBL" id="GAI72939.1"/>
    </source>
</evidence>
<dbReference type="EMBL" id="BARW01013954">
    <property type="protein sequence ID" value="GAI72939.1"/>
    <property type="molecule type" value="Genomic_DNA"/>
</dbReference>
<dbReference type="AlphaFoldDB" id="X1SYN1"/>
<proteinExistence type="predicted"/>
<comment type="caution">
    <text evidence="1">The sequence shown here is derived from an EMBL/GenBank/DDBJ whole genome shotgun (WGS) entry which is preliminary data.</text>
</comment>
<reference evidence="1" key="1">
    <citation type="journal article" date="2014" name="Front. Microbiol.">
        <title>High frequency of phylogenetically diverse reductive dehalogenase-homologous genes in deep subseafloor sedimentary metagenomes.</title>
        <authorList>
            <person name="Kawai M."/>
            <person name="Futagami T."/>
            <person name="Toyoda A."/>
            <person name="Takaki Y."/>
            <person name="Nishi S."/>
            <person name="Hori S."/>
            <person name="Arai W."/>
            <person name="Tsubouchi T."/>
            <person name="Morono Y."/>
            <person name="Uchiyama I."/>
            <person name="Ito T."/>
            <person name="Fujiyama A."/>
            <person name="Inagaki F."/>
            <person name="Takami H."/>
        </authorList>
    </citation>
    <scope>NUCLEOTIDE SEQUENCE</scope>
    <source>
        <strain evidence="1">Expedition CK06-06</strain>
    </source>
</reference>
<accession>X1SYN1</accession>
<protein>
    <submittedName>
        <fullName evidence="1">Uncharacterized protein</fullName>
    </submittedName>
</protein>